<dbReference type="Proteomes" id="UP000011666">
    <property type="component" value="Unassembled WGS sequence"/>
</dbReference>
<comment type="caution">
    <text evidence="2">The sequence shown here is derived from an EMBL/GenBank/DDBJ whole genome shotgun (WGS) entry which is preliminary data.</text>
</comment>
<keyword evidence="1" id="KW-0812">Transmembrane</keyword>
<feature type="transmembrane region" description="Helical" evidence="1">
    <location>
        <begin position="49"/>
        <end position="69"/>
    </location>
</feature>
<evidence type="ECO:0000313" key="3">
    <source>
        <dbReference type="Proteomes" id="UP000011666"/>
    </source>
</evidence>
<protein>
    <submittedName>
        <fullName evidence="2">Uncharacterized protein</fullName>
    </submittedName>
</protein>
<accession>M0QLQ6</accession>
<sequence length="76" mass="8170">MVNYRGYMQSNTSSRLLQAAVVLFVIGIGAIVALFVTPMVSHGGTAPTVVYLLTMLAPIGFLLSLIFALRSGRRAR</sequence>
<keyword evidence="1" id="KW-0472">Membrane</keyword>
<organism evidence="2 3">
    <name type="scientific">Gordonia soli NBRC 108243</name>
    <dbReference type="NCBI Taxonomy" id="1223545"/>
    <lineage>
        <taxon>Bacteria</taxon>
        <taxon>Bacillati</taxon>
        <taxon>Actinomycetota</taxon>
        <taxon>Actinomycetes</taxon>
        <taxon>Mycobacteriales</taxon>
        <taxon>Gordoniaceae</taxon>
        <taxon>Gordonia</taxon>
    </lineage>
</organism>
<keyword evidence="3" id="KW-1185">Reference proteome</keyword>
<evidence type="ECO:0000256" key="1">
    <source>
        <dbReference type="SAM" id="Phobius"/>
    </source>
</evidence>
<proteinExistence type="predicted"/>
<dbReference type="EMBL" id="BANX01000014">
    <property type="protein sequence ID" value="GAC68327.1"/>
    <property type="molecule type" value="Genomic_DNA"/>
</dbReference>
<keyword evidence="1" id="KW-1133">Transmembrane helix</keyword>
<dbReference type="eggNOG" id="ENOG5034A9S">
    <property type="taxonomic scope" value="Bacteria"/>
</dbReference>
<reference evidence="2 3" key="1">
    <citation type="submission" date="2013-01" db="EMBL/GenBank/DDBJ databases">
        <title>Whole genome shotgun sequence of Gordonia soli NBRC 108243.</title>
        <authorList>
            <person name="Isaki-Nakamura S."/>
            <person name="Hosoyama A."/>
            <person name="Tsuchikane K."/>
            <person name="Ando Y."/>
            <person name="Baba S."/>
            <person name="Ohji S."/>
            <person name="Hamada M."/>
            <person name="Tamura T."/>
            <person name="Yamazoe A."/>
            <person name="Yamazaki S."/>
            <person name="Fujita N."/>
        </authorList>
    </citation>
    <scope>NUCLEOTIDE SEQUENCE [LARGE SCALE GENOMIC DNA]</scope>
    <source>
        <strain evidence="2 3">NBRC 108243</strain>
    </source>
</reference>
<gene>
    <name evidence="2" type="ORF">GS4_14_01600</name>
</gene>
<feature type="transmembrane region" description="Helical" evidence="1">
    <location>
        <begin position="16"/>
        <end position="37"/>
    </location>
</feature>
<evidence type="ECO:0000313" key="2">
    <source>
        <dbReference type="EMBL" id="GAC68327.1"/>
    </source>
</evidence>
<name>M0QLQ6_9ACTN</name>
<dbReference type="AlphaFoldDB" id="M0QLQ6"/>
<dbReference type="STRING" id="1223545.GS4_14_01600"/>